<feature type="compositionally biased region" description="Basic and acidic residues" evidence="1">
    <location>
        <begin position="16"/>
        <end position="31"/>
    </location>
</feature>
<organism evidence="2 3">
    <name type="scientific">Pleurodeles waltl</name>
    <name type="common">Iberian ribbed newt</name>
    <dbReference type="NCBI Taxonomy" id="8319"/>
    <lineage>
        <taxon>Eukaryota</taxon>
        <taxon>Metazoa</taxon>
        <taxon>Chordata</taxon>
        <taxon>Craniata</taxon>
        <taxon>Vertebrata</taxon>
        <taxon>Euteleostomi</taxon>
        <taxon>Amphibia</taxon>
        <taxon>Batrachia</taxon>
        <taxon>Caudata</taxon>
        <taxon>Salamandroidea</taxon>
        <taxon>Salamandridae</taxon>
        <taxon>Pleurodelinae</taxon>
        <taxon>Pleurodeles</taxon>
    </lineage>
</organism>
<comment type="caution">
    <text evidence="2">The sequence shown here is derived from an EMBL/GenBank/DDBJ whole genome shotgun (WGS) entry which is preliminary data.</text>
</comment>
<dbReference type="Proteomes" id="UP001066276">
    <property type="component" value="Chromosome 2_1"/>
</dbReference>
<proteinExistence type="predicted"/>
<gene>
    <name evidence="2" type="ORF">NDU88_006359</name>
</gene>
<dbReference type="EMBL" id="JANPWB010000003">
    <property type="protein sequence ID" value="KAJ1202561.1"/>
    <property type="molecule type" value="Genomic_DNA"/>
</dbReference>
<protein>
    <submittedName>
        <fullName evidence="2">Uncharacterized protein</fullName>
    </submittedName>
</protein>
<accession>A0AAV7VPI9</accession>
<evidence type="ECO:0000313" key="2">
    <source>
        <dbReference type="EMBL" id="KAJ1202561.1"/>
    </source>
</evidence>
<reference evidence="2" key="1">
    <citation type="journal article" date="2022" name="bioRxiv">
        <title>Sequencing and chromosome-scale assembly of the giantPleurodeles waltlgenome.</title>
        <authorList>
            <person name="Brown T."/>
            <person name="Elewa A."/>
            <person name="Iarovenko S."/>
            <person name="Subramanian E."/>
            <person name="Araus A.J."/>
            <person name="Petzold A."/>
            <person name="Susuki M."/>
            <person name="Suzuki K.-i.T."/>
            <person name="Hayashi T."/>
            <person name="Toyoda A."/>
            <person name="Oliveira C."/>
            <person name="Osipova E."/>
            <person name="Leigh N.D."/>
            <person name="Simon A."/>
            <person name="Yun M.H."/>
        </authorList>
    </citation>
    <scope>NUCLEOTIDE SEQUENCE</scope>
    <source>
        <strain evidence="2">20211129_DDA</strain>
        <tissue evidence="2">Liver</tissue>
    </source>
</reference>
<feature type="region of interest" description="Disordered" evidence="1">
    <location>
        <begin position="1"/>
        <end position="91"/>
    </location>
</feature>
<evidence type="ECO:0000313" key="3">
    <source>
        <dbReference type="Proteomes" id="UP001066276"/>
    </source>
</evidence>
<dbReference type="AlphaFoldDB" id="A0AAV7VPI9"/>
<keyword evidence="3" id="KW-1185">Reference proteome</keyword>
<name>A0AAV7VPI9_PLEWA</name>
<evidence type="ECO:0000256" key="1">
    <source>
        <dbReference type="SAM" id="MobiDB-lite"/>
    </source>
</evidence>
<sequence length="91" mass="10049">MSLSVVMRNPGSGTAEPRREEKPASLGREGRDEEDEESGVVGEETSHQRREDDKKETGRRTTSTKAPGGRARNPATLLEKRGTIRCVSLRN</sequence>
<feature type="compositionally biased region" description="Basic and acidic residues" evidence="1">
    <location>
        <begin position="44"/>
        <end position="59"/>
    </location>
</feature>